<dbReference type="GO" id="GO:0051321">
    <property type="term" value="P:meiotic cell cycle"/>
    <property type="evidence" value="ECO:0007669"/>
    <property type="project" value="TreeGrafter"/>
</dbReference>
<dbReference type="PANTHER" id="PTHR19368">
    <property type="entry name" value="XLR/SCP3/FAM9"/>
    <property type="match status" value="1"/>
</dbReference>
<dbReference type="KEGG" id="nsu:110582622"/>
<dbReference type="KEGG" id="nsu:123323695"/>
<dbReference type="InterPro" id="IPR051443">
    <property type="entry name" value="XLR/SYCP3"/>
</dbReference>
<evidence type="ECO:0000256" key="3">
    <source>
        <dbReference type="SAM" id="MobiDB-lite"/>
    </source>
</evidence>
<dbReference type="STRING" id="29088.A0A2Y9H9I8"/>
<name>A0A2Y9H9I8_NEOSC</name>
<accession>A0A2Y9H9I8</accession>
<sequence>MAPAGRKRLGRAAKAPVVAQGTAAYDFGRQERRELRGPEAEGNSPLTEYYGGRSPPAGTFLADVGNELQNMLERFEDFLSSPFYCGCAETGAASGEGKTLSKESESIFESSIWISHTSSCKRGFSALSVNKCMFNIGDIRKLLYEKRKRCMMDTRASVKNINQKIERVWKTQEEQRQKLYHEYCQQFLTLLQEWDIDVQKAKEEEEKLANIFRQQQKVLQHSRTVQSQRMQAIKGLYEQFLKSVEDLEKNQENFLTGEQSELRKEMAMLQKHLMMEHQQQEVAIFQKSLHSPLF</sequence>
<dbReference type="GO" id="GO:0000795">
    <property type="term" value="C:synaptonemal complex"/>
    <property type="evidence" value="ECO:0007669"/>
    <property type="project" value="TreeGrafter"/>
</dbReference>
<organism evidence="5 6">
    <name type="scientific">Neomonachus schauinslandi</name>
    <name type="common">Hawaiian monk seal</name>
    <name type="synonym">Monachus schauinslandi</name>
    <dbReference type="NCBI Taxonomy" id="29088"/>
    <lineage>
        <taxon>Eukaryota</taxon>
        <taxon>Metazoa</taxon>
        <taxon>Chordata</taxon>
        <taxon>Craniata</taxon>
        <taxon>Vertebrata</taxon>
        <taxon>Euteleostomi</taxon>
        <taxon>Mammalia</taxon>
        <taxon>Eutheria</taxon>
        <taxon>Laurasiatheria</taxon>
        <taxon>Carnivora</taxon>
        <taxon>Caniformia</taxon>
        <taxon>Pinnipedia</taxon>
        <taxon>Phocidae</taxon>
        <taxon>Monachinae</taxon>
        <taxon>Monachini</taxon>
        <taxon>Neomonachus</taxon>
    </lineage>
</organism>
<dbReference type="AlphaFoldDB" id="A0A2Y9H9I8"/>
<feature type="compositionally biased region" description="Basic and acidic residues" evidence="3">
    <location>
        <begin position="28"/>
        <end position="39"/>
    </location>
</feature>
<keyword evidence="5" id="KW-1185">Reference proteome</keyword>
<feature type="coiled-coil region" evidence="2">
    <location>
        <begin position="191"/>
        <end position="250"/>
    </location>
</feature>
<evidence type="ECO:0000313" key="5">
    <source>
        <dbReference type="Proteomes" id="UP000248481"/>
    </source>
</evidence>
<dbReference type="RefSeq" id="XP_021548318.2">
    <property type="nucleotide sequence ID" value="XM_021692643.2"/>
</dbReference>
<evidence type="ECO:0000313" key="6">
    <source>
        <dbReference type="RefSeq" id="XP_021548318.2"/>
    </source>
</evidence>
<gene>
    <name evidence="6" type="primary">LOC110582622</name>
    <name evidence="7" type="synonym">LOC123323695</name>
</gene>
<dbReference type="Proteomes" id="UP000248481">
    <property type="component" value="Unplaced"/>
</dbReference>
<evidence type="ECO:0000313" key="7">
    <source>
        <dbReference type="RefSeq" id="XP_044768096.1"/>
    </source>
</evidence>
<comment type="similarity">
    <text evidence="1">Belongs to the XLR/SYCP3 family.</text>
</comment>
<dbReference type="Pfam" id="PF04803">
    <property type="entry name" value="Cor1"/>
    <property type="match status" value="1"/>
</dbReference>
<feature type="region of interest" description="Disordered" evidence="3">
    <location>
        <begin position="28"/>
        <end position="53"/>
    </location>
</feature>
<dbReference type="InterPro" id="IPR006888">
    <property type="entry name" value="XLR/SYCP3/FAM9_dom"/>
</dbReference>
<reference evidence="6 7" key="1">
    <citation type="submission" date="2025-04" db="UniProtKB">
        <authorList>
            <consortium name="RefSeq"/>
        </authorList>
    </citation>
    <scope>IDENTIFICATION</scope>
    <source>
        <tissue evidence="6 7">Blood</tissue>
    </source>
</reference>
<feature type="domain" description="XLR/SYCP3/FAM9" evidence="4">
    <location>
        <begin position="141"/>
        <end position="271"/>
    </location>
</feature>
<protein>
    <submittedName>
        <fullName evidence="6 7">Synaptonemal complex protein 3-like</fullName>
    </submittedName>
</protein>
<evidence type="ECO:0000259" key="4">
    <source>
        <dbReference type="Pfam" id="PF04803"/>
    </source>
</evidence>
<evidence type="ECO:0000256" key="2">
    <source>
        <dbReference type="SAM" id="Coils"/>
    </source>
</evidence>
<dbReference type="GO" id="GO:0007286">
    <property type="term" value="P:spermatid development"/>
    <property type="evidence" value="ECO:0007669"/>
    <property type="project" value="TreeGrafter"/>
</dbReference>
<dbReference type="PANTHER" id="PTHR19368:SF20">
    <property type="entry name" value="XLR_SYCP3_FAM9 DOMAIN-CONTAINING PROTEIN"/>
    <property type="match status" value="1"/>
</dbReference>
<keyword evidence="2" id="KW-0175">Coiled coil</keyword>
<dbReference type="RefSeq" id="XP_044768096.1">
    <property type="nucleotide sequence ID" value="XM_044912161.1"/>
</dbReference>
<evidence type="ECO:0000256" key="1">
    <source>
        <dbReference type="ARBA" id="ARBA00010283"/>
    </source>
</evidence>
<proteinExistence type="inferred from homology"/>